<comment type="similarity">
    <text evidence="2">Belongs to the UPP synthase family.</text>
</comment>
<sequence length="322" mass="36006">MQAPQINRVCGGSREITVEKMPMLSNGYMLVPSPATLLRPPPPFLSLPVRRLNRPQETISLHSAARRGKLPRTFPAAAASQSSPATHETFTDEMTDAALPSSLLRESLPRHVAIIMDGNSRWAQARGLPISAGHEAGYRSLKEIVRLSCSWGIRVLTVFAFSSENWFRPKNEVNFLMTLFEGVLKENVGDFVRESIKVRIIGDFSKLPKSLQKLAKEVQDITENNCRFELIVAVSYSGRQEIVLACQKIAQKHTLNFSSQRLIGLILERRTILRHYIPSREGRGALAKGPSKNDSFCDVIILQLILEVLHTGLLTLRWLESG</sequence>
<dbReference type="EMBL" id="JAGGNH010000001">
    <property type="protein sequence ID" value="KAJ0987877.1"/>
    <property type="molecule type" value="Genomic_DNA"/>
</dbReference>
<dbReference type="OrthoDB" id="4173905at2759"/>
<dbReference type="GO" id="GO:0016094">
    <property type="term" value="P:polyprenol biosynthetic process"/>
    <property type="evidence" value="ECO:0007669"/>
    <property type="project" value="TreeGrafter"/>
</dbReference>
<name>A0A9D5DCP4_9LILI</name>
<keyword evidence="1 2" id="KW-0808">Transferase</keyword>
<reference evidence="3" key="1">
    <citation type="submission" date="2021-03" db="EMBL/GenBank/DDBJ databases">
        <authorList>
            <person name="Li Z."/>
            <person name="Yang C."/>
        </authorList>
    </citation>
    <scope>NUCLEOTIDE SEQUENCE</scope>
    <source>
        <strain evidence="3">Dzin_1.0</strain>
        <tissue evidence="3">Leaf</tissue>
    </source>
</reference>
<dbReference type="PANTHER" id="PTHR10291">
    <property type="entry name" value="DEHYDRODOLICHYL DIPHOSPHATE SYNTHASE FAMILY MEMBER"/>
    <property type="match status" value="1"/>
</dbReference>
<dbReference type="PANTHER" id="PTHR10291:SF0">
    <property type="entry name" value="DEHYDRODOLICHYL DIPHOSPHATE SYNTHASE 2"/>
    <property type="match status" value="1"/>
</dbReference>
<evidence type="ECO:0000256" key="2">
    <source>
        <dbReference type="RuleBase" id="RU363018"/>
    </source>
</evidence>
<dbReference type="Gene3D" id="3.40.1180.10">
    <property type="entry name" value="Decaprenyl diphosphate synthase-like"/>
    <property type="match status" value="1"/>
</dbReference>
<evidence type="ECO:0000313" key="4">
    <source>
        <dbReference type="Proteomes" id="UP001085076"/>
    </source>
</evidence>
<gene>
    <name evidence="3" type="ORF">J5N97_006233</name>
</gene>
<evidence type="ECO:0000256" key="1">
    <source>
        <dbReference type="ARBA" id="ARBA00022679"/>
    </source>
</evidence>
<reference evidence="3" key="2">
    <citation type="journal article" date="2022" name="Hortic Res">
        <title>The genome of Dioscorea zingiberensis sheds light on the biosynthesis, origin and evolution of the medicinally important diosgenin saponins.</title>
        <authorList>
            <person name="Li Y."/>
            <person name="Tan C."/>
            <person name="Li Z."/>
            <person name="Guo J."/>
            <person name="Li S."/>
            <person name="Chen X."/>
            <person name="Wang C."/>
            <person name="Dai X."/>
            <person name="Yang H."/>
            <person name="Song W."/>
            <person name="Hou L."/>
            <person name="Xu J."/>
            <person name="Tong Z."/>
            <person name="Xu A."/>
            <person name="Yuan X."/>
            <person name="Wang W."/>
            <person name="Yang Q."/>
            <person name="Chen L."/>
            <person name="Sun Z."/>
            <person name="Wang K."/>
            <person name="Pan B."/>
            <person name="Chen J."/>
            <person name="Bao Y."/>
            <person name="Liu F."/>
            <person name="Qi X."/>
            <person name="Gang D.R."/>
            <person name="Wen J."/>
            <person name="Li J."/>
        </authorList>
    </citation>
    <scope>NUCLEOTIDE SEQUENCE</scope>
    <source>
        <strain evidence="3">Dzin_1.0</strain>
    </source>
</reference>
<dbReference type="Proteomes" id="UP001085076">
    <property type="component" value="Miscellaneous, Linkage group lg01"/>
</dbReference>
<dbReference type="Pfam" id="PF01255">
    <property type="entry name" value="Prenyltransf"/>
    <property type="match status" value="1"/>
</dbReference>
<dbReference type="InterPro" id="IPR036424">
    <property type="entry name" value="UPP_synth-like_sf"/>
</dbReference>
<dbReference type="AlphaFoldDB" id="A0A9D5DCP4"/>
<proteinExistence type="inferred from homology"/>
<accession>A0A9D5DCP4</accession>
<dbReference type="SUPFAM" id="SSF64005">
    <property type="entry name" value="Undecaprenyl diphosphate synthase"/>
    <property type="match status" value="1"/>
</dbReference>
<keyword evidence="4" id="KW-1185">Reference proteome</keyword>
<comment type="caution">
    <text evidence="3">The sequence shown here is derived from an EMBL/GenBank/DDBJ whole genome shotgun (WGS) entry which is preliminary data.</text>
</comment>
<organism evidence="3 4">
    <name type="scientific">Dioscorea zingiberensis</name>
    <dbReference type="NCBI Taxonomy" id="325984"/>
    <lineage>
        <taxon>Eukaryota</taxon>
        <taxon>Viridiplantae</taxon>
        <taxon>Streptophyta</taxon>
        <taxon>Embryophyta</taxon>
        <taxon>Tracheophyta</taxon>
        <taxon>Spermatophyta</taxon>
        <taxon>Magnoliopsida</taxon>
        <taxon>Liliopsida</taxon>
        <taxon>Dioscoreales</taxon>
        <taxon>Dioscoreaceae</taxon>
        <taxon>Dioscorea</taxon>
    </lineage>
</organism>
<dbReference type="CDD" id="cd00475">
    <property type="entry name" value="Cis_IPPS"/>
    <property type="match status" value="1"/>
</dbReference>
<dbReference type="EC" id="2.5.1.-" evidence="2"/>
<evidence type="ECO:0000313" key="3">
    <source>
        <dbReference type="EMBL" id="KAJ0987877.1"/>
    </source>
</evidence>
<dbReference type="NCBIfam" id="TIGR00055">
    <property type="entry name" value="uppS"/>
    <property type="match status" value="1"/>
</dbReference>
<dbReference type="GO" id="GO:0045547">
    <property type="term" value="F:ditrans,polycis-polyprenyl diphosphate synthase [(2E,6E)-farnesyl diphosphate specific] activity"/>
    <property type="evidence" value="ECO:0007669"/>
    <property type="project" value="TreeGrafter"/>
</dbReference>
<dbReference type="InterPro" id="IPR001441">
    <property type="entry name" value="UPP_synth-like"/>
</dbReference>
<protein>
    <recommendedName>
        <fullName evidence="2">Alkyl transferase</fullName>
        <ecNumber evidence="2">2.5.1.-</ecNumber>
    </recommendedName>
</protein>